<gene>
    <name evidence="1" type="ORF">C5L23_000645</name>
</gene>
<proteinExistence type="predicted"/>
<accession>A0A4R5N8S2</accession>
<dbReference type="RefSeq" id="WP_010007014.1">
    <property type="nucleotide sequence ID" value="NZ_PUFI01000014.1"/>
</dbReference>
<organism evidence="1 2">
    <name type="scientific">Leuconostoc fallax</name>
    <dbReference type="NCBI Taxonomy" id="1251"/>
    <lineage>
        <taxon>Bacteria</taxon>
        <taxon>Bacillati</taxon>
        <taxon>Bacillota</taxon>
        <taxon>Bacilli</taxon>
        <taxon>Lactobacillales</taxon>
        <taxon>Lactobacillaceae</taxon>
        <taxon>Leuconostoc</taxon>
    </lineage>
</organism>
<reference evidence="1 2" key="1">
    <citation type="journal article" date="2019" name="Appl. Microbiol. Biotechnol.">
        <title>Uncovering carbohydrate metabolism through a genotype-phenotype association study of 56 lactic acid bacteria genomes.</title>
        <authorList>
            <person name="Buron-Moles G."/>
            <person name="Chailyan A."/>
            <person name="Dolejs I."/>
            <person name="Forster J."/>
            <person name="Miks M.H."/>
        </authorList>
    </citation>
    <scope>NUCLEOTIDE SEQUENCE [LARGE SCALE GENOMIC DNA]</scope>
    <source>
        <strain evidence="1 2">ATCC 700006</strain>
    </source>
</reference>
<dbReference type="AlphaFoldDB" id="A0A4R5N8S2"/>
<dbReference type="STRING" id="907931.GCA_000165675_01531"/>
<dbReference type="EMBL" id="PUFI01000014">
    <property type="protein sequence ID" value="TDG68339.1"/>
    <property type="molecule type" value="Genomic_DNA"/>
</dbReference>
<keyword evidence="2" id="KW-1185">Reference proteome</keyword>
<name>A0A4R5N8S2_9LACO</name>
<sequence length="107" mass="12758">MTQKFTIQNLLQYYPKYEEGMDLNKDIVRNIQKCSDDFHALLMENKTLHQMTCLRDLDISLQCFYENAQGLLQEGRTDSLDIFGWYLTINDDFRYAKDKLRGKTIYV</sequence>
<evidence type="ECO:0000313" key="2">
    <source>
        <dbReference type="Proteomes" id="UP000295681"/>
    </source>
</evidence>
<protein>
    <submittedName>
        <fullName evidence="1">Uncharacterized protein</fullName>
    </submittedName>
</protein>
<dbReference type="Proteomes" id="UP000295681">
    <property type="component" value="Unassembled WGS sequence"/>
</dbReference>
<comment type="caution">
    <text evidence="1">The sequence shown here is derived from an EMBL/GenBank/DDBJ whole genome shotgun (WGS) entry which is preliminary data.</text>
</comment>
<evidence type="ECO:0000313" key="1">
    <source>
        <dbReference type="EMBL" id="TDG68339.1"/>
    </source>
</evidence>